<dbReference type="GO" id="GO:0005886">
    <property type="term" value="C:plasma membrane"/>
    <property type="evidence" value="ECO:0007669"/>
    <property type="project" value="UniProtKB-SubCell"/>
</dbReference>
<keyword evidence="6 12" id="KW-0472">Membrane</keyword>
<feature type="active site" description="Schiff-base intermediate with substrate; via pyruvic acid; for decarboxylase activity" evidence="12">
    <location>
        <position position="271"/>
    </location>
</feature>
<proteinExistence type="inferred from homology"/>
<dbReference type="PANTHER" id="PTHR10067:SF6">
    <property type="entry name" value="PHOSPHATIDYLSERINE DECARBOXYLASE PROENZYME, MITOCHONDRIAL"/>
    <property type="match status" value="1"/>
</dbReference>
<keyword evidence="4 12" id="KW-0210">Decarboxylase</keyword>
<evidence type="ECO:0000256" key="3">
    <source>
        <dbReference type="ARBA" id="ARBA00022516"/>
    </source>
</evidence>
<comment type="function">
    <text evidence="12">Catalyzes the formation of phosphatidylethanolamine (PtdEtn) from phosphatidylserine (PtdSer).</text>
</comment>
<dbReference type="Pfam" id="PF02666">
    <property type="entry name" value="PS_Dcarbxylase"/>
    <property type="match status" value="1"/>
</dbReference>
<dbReference type="NCBIfam" id="TIGR00163">
    <property type="entry name" value="PS_decarb"/>
    <property type="match status" value="1"/>
</dbReference>
<evidence type="ECO:0000256" key="7">
    <source>
        <dbReference type="ARBA" id="ARBA00023145"/>
    </source>
</evidence>
<dbReference type="PANTHER" id="PTHR10067">
    <property type="entry name" value="PHOSPHATIDYLSERINE DECARBOXYLASE"/>
    <property type="match status" value="1"/>
</dbReference>
<keyword evidence="3 12" id="KW-0444">Lipid biosynthesis</keyword>
<evidence type="ECO:0000256" key="6">
    <source>
        <dbReference type="ARBA" id="ARBA00023136"/>
    </source>
</evidence>
<comment type="caution">
    <text evidence="13">The sequence shown here is derived from an EMBL/GenBank/DDBJ whole genome shotgun (WGS) entry which is preliminary data.</text>
</comment>
<comment type="pathway">
    <text evidence="1">Lipid metabolism.</text>
</comment>
<keyword evidence="7 12" id="KW-0865">Zymogen</keyword>
<evidence type="ECO:0000256" key="10">
    <source>
        <dbReference type="ARBA" id="ARBA00023264"/>
    </source>
</evidence>
<protein>
    <recommendedName>
        <fullName evidence="12">Phosphatidylserine decarboxylase proenzyme</fullName>
        <ecNumber evidence="12">4.1.1.65</ecNumber>
    </recommendedName>
    <component>
        <recommendedName>
            <fullName evidence="12">Phosphatidylserine decarboxylase alpha chain</fullName>
        </recommendedName>
    </component>
    <component>
        <recommendedName>
            <fullName evidence="12">Phosphatidylserine decarboxylase beta chain</fullName>
        </recommendedName>
    </component>
</protein>
<feature type="chain" id="PRO_5023523898" description="Phosphatidylserine decarboxylase alpha chain" evidence="12">
    <location>
        <begin position="271"/>
        <end position="301"/>
    </location>
</feature>
<keyword evidence="11 12" id="KW-0670">Pyruvate</keyword>
<dbReference type="HAMAP" id="MF_00662">
    <property type="entry name" value="PS_decarb_PSD_B_type1"/>
    <property type="match status" value="1"/>
</dbReference>
<dbReference type="UniPathway" id="UPA00558">
    <property type="reaction ID" value="UER00616"/>
</dbReference>
<dbReference type="EC" id="4.1.1.65" evidence="12"/>
<organism evidence="13 14">
    <name type="scientific">Methylophaga muralis</name>
    <dbReference type="NCBI Taxonomy" id="291169"/>
    <lineage>
        <taxon>Bacteria</taxon>
        <taxon>Pseudomonadati</taxon>
        <taxon>Pseudomonadota</taxon>
        <taxon>Gammaproteobacteria</taxon>
        <taxon>Thiotrichales</taxon>
        <taxon>Piscirickettsiaceae</taxon>
        <taxon>Methylophaga</taxon>
    </lineage>
</organism>
<keyword evidence="5 12" id="KW-0443">Lipid metabolism</keyword>
<keyword evidence="8 12" id="KW-0594">Phospholipid biosynthesis</keyword>
<evidence type="ECO:0000256" key="8">
    <source>
        <dbReference type="ARBA" id="ARBA00023209"/>
    </source>
</evidence>
<evidence type="ECO:0000256" key="2">
    <source>
        <dbReference type="ARBA" id="ARBA00022475"/>
    </source>
</evidence>
<evidence type="ECO:0000256" key="1">
    <source>
        <dbReference type="ARBA" id="ARBA00005189"/>
    </source>
</evidence>
<feature type="active site" description="Charge relay system; for autoendoproteolytic cleavage activity" evidence="12">
    <location>
        <position position="167"/>
    </location>
</feature>
<comment type="subunit">
    <text evidence="12">Heterodimer of a large membrane-associated beta subunit and a small pyruvoyl-containing alpha subunit.</text>
</comment>
<dbReference type="InterPro" id="IPR033178">
    <property type="entry name" value="PSD_type1_pro"/>
</dbReference>
<feature type="active site" description="Charge relay system; for autoendoproteolytic cleavage activity" evidence="12">
    <location>
        <position position="110"/>
    </location>
</feature>
<dbReference type="PATRIC" id="fig|291169.3.peg.382"/>
<feature type="active site" description="Charge relay system; for autoendoproteolytic cleavage activity" evidence="12">
    <location>
        <position position="271"/>
    </location>
</feature>
<evidence type="ECO:0000256" key="9">
    <source>
        <dbReference type="ARBA" id="ARBA00023239"/>
    </source>
</evidence>
<comment type="similarity">
    <text evidence="12">Belongs to the phosphatidylserine decarboxylase family. PSD-B subfamily. Prokaryotic type I sub-subfamily.</text>
</comment>
<dbReference type="GO" id="GO:0006646">
    <property type="term" value="P:phosphatidylethanolamine biosynthetic process"/>
    <property type="evidence" value="ECO:0007669"/>
    <property type="project" value="UniProtKB-UniRule"/>
</dbReference>
<sequence>MKGGNLSNTNQKQTQDSKVSKKDFWLTLPQYCLPQHSLSRLMHKICRCQKPWFKNRIISTIIKQYQVDMSEAVQPDISHYKHFNAFFTRRIKIDSRPIAYGSDVLVSPVDGCISQLGSIDEGRIFQAKGHDYSTLELLGGDQQLAAQFDGGQFATIYLSPRDYHRIHMPISGKLTRMRYVPGKLFSVNPLTVRGVPRLFARNERVITIFQTDFGPIALILVGAIFVGSMETVWHEGEITPPYTKDILDWHYTDTHIRLNKGEEMGRFNMGSTVVLLLPADAPTWTEEWKAEMKIKLGQALT</sequence>
<evidence type="ECO:0000313" key="13">
    <source>
        <dbReference type="EMBL" id="ODN67871.1"/>
    </source>
</evidence>
<comment type="subcellular location">
    <subcellularLocation>
        <location evidence="12">Cell membrane</location>
        <topology evidence="12">Peripheral membrane protein</topology>
    </subcellularLocation>
</comment>
<evidence type="ECO:0000256" key="5">
    <source>
        <dbReference type="ARBA" id="ARBA00023098"/>
    </source>
</evidence>
<accession>A0A1E3GWY4</accession>
<keyword evidence="2 12" id="KW-1003">Cell membrane</keyword>
<dbReference type="STRING" id="291169.A9E74_00377"/>
<evidence type="ECO:0000256" key="11">
    <source>
        <dbReference type="ARBA" id="ARBA00023317"/>
    </source>
</evidence>
<keyword evidence="10 12" id="KW-1208">Phospholipid metabolism</keyword>
<feature type="modified residue" description="Pyruvic acid (Ser); by autocatalysis" evidence="12">
    <location>
        <position position="271"/>
    </location>
</feature>
<evidence type="ECO:0000256" key="12">
    <source>
        <dbReference type="HAMAP-Rule" id="MF_00662"/>
    </source>
</evidence>
<dbReference type="InterPro" id="IPR033177">
    <property type="entry name" value="PSD-B"/>
</dbReference>
<dbReference type="InterPro" id="IPR003817">
    <property type="entry name" value="PS_Dcarbxylase"/>
</dbReference>
<keyword evidence="9 12" id="KW-0456">Lyase</keyword>
<comment type="cofactor">
    <cofactor evidence="12">
        <name>pyruvate</name>
        <dbReference type="ChEBI" id="CHEBI:15361"/>
    </cofactor>
    <text evidence="12">Binds 1 pyruvoyl group covalently per subunit.</text>
</comment>
<dbReference type="AlphaFoldDB" id="A0A1E3GWY4"/>
<evidence type="ECO:0000256" key="4">
    <source>
        <dbReference type="ARBA" id="ARBA00022793"/>
    </source>
</evidence>
<comment type="catalytic activity">
    <reaction evidence="12">
        <text>a 1,2-diacyl-sn-glycero-3-phospho-L-serine + H(+) = a 1,2-diacyl-sn-glycero-3-phosphoethanolamine + CO2</text>
        <dbReference type="Rhea" id="RHEA:20828"/>
        <dbReference type="ChEBI" id="CHEBI:15378"/>
        <dbReference type="ChEBI" id="CHEBI:16526"/>
        <dbReference type="ChEBI" id="CHEBI:57262"/>
        <dbReference type="ChEBI" id="CHEBI:64612"/>
        <dbReference type="EC" id="4.1.1.65"/>
    </reaction>
</comment>
<feature type="site" description="Cleavage (non-hydrolytic); by autocatalysis" evidence="12">
    <location>
        <begin position="270"/>
        <end position="271"/>
    </location>
</feature>
<dbReference type="EMBL" id="MCRI01000002">
    <property type="protein sequence ID" value="ODN67871.1"/>
    <property type="molecule type" value="Genomic_DNA"/>
</dbReference>
<comment type="PTM">
    <text evidence="12">Is synthesized initially as an inactive proenzyme. Formation of the active enzyme involves a self-maturation process in which the active site pyruvoyl group is generated from an internal serine residue via an autocatalytic post-translational modification. Two non-identical subunits are generated from the proenzyme in this reaction, and the pyruvate is formed at the N-terminus of the alpha chain, which is derived from the carboxyl end of the proenzyme. The autoendoproteolytic cleavage occurs by a canonical serine protease mechanism, in which the side chain hydroxyl group of the serine supplies its oxygen atom to form the C-terminus of the beta chain, while the remainder of the serine residue undergoes an oxidative deamination to produce ammonia and the pyruvoyl prosthetic group on the alpha chain. During this reaction, the Ser that is part of the protease active site of the proenzyme becomes the pyruvoyl prosthetic group, which constitutes an essential element of the active site of the mature decarboxylase.</text>
</comment>
<comment type="pathway">
    <text evidence="12">Phospholipid metabolism; phosphatidylethanolamine biosynthesis; phosphatidylethanolamine from CDP-diacylglycerol: step 2/2.</text>
</comment>
<dbReference type="GO" id="GO:0004609">
    <property type="term" value="F:phosphatidylserine decarboxylase activity"/>
    <property type="evidence" value="ECO:0007669"/>
    <property type="project" value="UniProtKB-UniRule"/>
</dbReference>
<keyword evidence="14" id="KW-1185">Reference proteome</keyword>
<reference evidence="13 14" key="1">
    <citation type="submission" date="2016-07" db="EMBL/GenBank/DDBJ databases">
        <title>Draft Genome Sequence of Methylophaga muralis Bur 1.</title>
        <authorList>
            <person name="Vasilenko O.V."/>
            <person name="Doronina N.V."/>
            <person name="Shmareva M.N."/>
            <person name="Tarlachkov S.V."/>
            <person name="Mustakhimov I."/>
            <person name="Trotsenko Y.A."/>
        </authorList>
    </citation>
    <scope>NUCLEOTIDE SEQUENCE [LARGE SCALE GENOMIC DNA]</scope>
    <source>
        <strain evidence="13 14">Bur 1</strain>
    </source>
</reference>
<evidence type="ECO:0000313" key="14">
    <source>
        <dbReference type="Proteomes" id="UP000094379"/>
    </source>
</evidence>
<feature type="chain" id="PRO_5023523899" description="Phosphatidylserine decarboxylase beta chain" evidence="12">
    <location>
        <begin position="1"/>
        <end position="270"/>
    </location>
</feature>
<name>A0A1E3GWY4_9GAMM</name>
<gene>
    <name evidence="12 13" type="primary">psd</name>
    <name evidence="13" type="ORF">A9E74_00377</name>
</gene>
<dbReference type="Proteomes" id="UP000094379">
    <property type="component" value="Unassembled WGS sequence"/>
</dbReference>